<accession>A0ABT5DR82</accession>
<protein>
    <submittedName>
        <fullName evidence="3">Uncharacterized protein</fullName>
    </submittedName>
</protein>
<proteinExistence type="predicted"/>
<keyword evidence="4" id="KW-1185">Reference proteome</keyword>
<dbReference type="RefSeq" id="WP_272084571.1">
    <property type="nucleotide sequence ID" value="NZ_JAQNDL010000001.1"/>
</dbReference>
<sequence length="168" mass="18242">MQTLQLARKANATPKSPIGLLKVVFILGYGTPGSVVIARLDVMGAAERTLLLGFLMFYPLVILSVLYLLVSRHYSKLYTPYDFRKEAHFLALARLLISKPMKIHAKRNSAVEELPGEAGLGPLTLEPAPRIAADEASVKNELDLPAPSRRGPTEGTGRSHRSRTPAGG</sequence>
<evidence type="ECO:0000256" key="1">
    <source>
        <dbReference type="SAM" id="MobiDB-lite"/>
    </source>
</evidence>
<comment type="caution">
    <text evidence="3">The sequence shown here is derived from an EMBL/GenBank/DDBJ whole genome shotgun (WGS) entry which is preliminary data.</text>
</comment>
<keyword evidence="2" id="KW-1133">Transmembrane helix</keyword>
<evidence type="ECO:0000313" key="4">
    <source>
        <dbReference type="Proteomes" id="UP001221686"/>
    </source>
</evidence>
<feature type="region of interest" description="Disordered" evidence="1">
    <location>
        <begin position="135"/>
        <end position="168"/>
    </location>
</feature>
<feature type="transmembrane region" description="Helical" evidence="2">
    <location>
        <begin position="50"/>
        <end position="70"/>
    </location>
</feature>
<dbReference type="EMBL" id="JAQNDL010000001">
    <property type="protein sequence ID" value="MDC0716123.1"/>
    <property type="molecule type" value="Genomic_DNA"/>
</dbReference>
<keyword evidence="2" id="KW-0472">Membrane</keyword>
<gene>
    <name evidence="3" type="ORF">POL25_04410</name>
</gene>
<name>A0ABT5DR82_9BACT</name>
<dbReference type="Proteomes" id="UP001221686">
    <property type="component" value="Unassembled WGS sequence"/>
</dbReference>
<feature type="compositionally biased region" description="Basic residues" evidence="1">
    <location>
        <begin position="158"/>
        <end position="168"/>
    </location>
</feature>
<organism evidence="3 4">
    <name type="scientific">Nannocystis bainbridge</name>
    <dbReference type="NCBI Taxonomy" id="2995303"/>
    <lineage>
        <taxon>Bacteria</taxon>
        <taxon>Pseudomonadati</taxon>
        <taxon>Myxococcota</taxon>
        <taxon>Polyangia</taxon>
        <taxon>Nannocystales</taxon>
        <taxon>Nannocystaceae</taxon>
        <taxon>Nannocystis</taxon>
    </lineage>
</organism>
<feature type="transmembrane region" description="Helical" evidence="2">
    <location>
        <begin position="20"/>
        <end position="38"/>
    </location>
</feature>
<reference evidence="3 4" key="1">
    <citation type="submission" date="2022-11" db="EMBL/GenBank/DDBJ databases">
        <title>Minimal conservation of predation-associated metabolite biosynthetic gene clusters underscores biosynthetic potential of Myxococcota including descriptions for ten novel species: Archangium lansinium sp. nov., Myxococcus landrumus sp. nov., Nannocystis bai.</title>
        <authorList>
            <person name="Ahearne A."/>
            <person name="Stevens C."/>
            <person name="Dowd S."/>
        </authorList>
    </citation>
    <scope>NUCLEOTIDE SEQUENCE [LARGE SCALE GENOMIC DNA]</scope>
    <source>
        <strain evidence="3 4">BB15-2</strain>
    </source>
</reference>
<evidence type="ECO:0000256" key="2">
    <source>
        <dbReference type="SAM" id="Phobius"/>
    </source>
</evidence>
<evidence type="ECO:0000313" key="3">
    <source>
        <dbReference type="EMBL" id="MDC0716123.1"/>
    </source>
</evidence>
<keyword evidence="2" id="KW-0812">Transmembrane</keyword>